<gene>
    <name evidence="2" type="ORF">CBRE1094_LOCUS20482</name>
</gene>
<feature type="region of interest" description="Disordered" evidence="1">
    <location>
        <begin position="118"/>
        <end position="148"/>
    </location>
</feature>
<reference evidence="2" key="1">
    <citation type="submission" date="2021-01" db="EMBL/GenBank/DDBJ databases">
        <authorList>
            <person name="Corre E."/>
            <person name="Pelletier E."/>
            <person name="Niang G."/>
            <person name="Scheremetjew M."/>
            <person name="Finn R."/>
            <person name="Kale V."/>
            <person name="Holt S."/>
            <person name="Cochrane G."/>
            <person name="Meng A."/>
            <person name="Brown T."/>
            <person name="Cohen L."/>
        </authorList>
    </citation>
    <scope>NUCLEOTIDE SEQUENCE</scope>
    <source>
        <strain evidence="2">UTEX LB 985</strain>
    </source>
</reference>
<dbReference type="EMBL" id="HBGU01037411">
    <property type="protein sequence ID" value="CAD9463691.1"/>
    <property type="molecule type" value="Transcribed_RNA"/>
</dbReference>
<evidence type="ECO:0000313" key="2">
    <source>
        <dbReference type="EMBL" id="CAD9463691.1"/>
    </source>
</evidence>
<protein>
    <submittedName>
        <fullName evidence="2">Uncharacterized protein</fullName>
    </submittedName>
</protein>
<accession>A0A7S2GN74</accession>
<name>A0A7S2GN74_9EUKA</name>
<sequence>MLGRCWVDARPSSTGRLCCVHAGDQTEEDCSLGAHDGSQHLPTRRFKNQRLGVVPSRSYLCNRCWQTANQVGKGGRRIELHESGVGAVMAQAQAPMHTAEPLMPTSCTEPLTVHTLTQDRANRPSGRAKSGRPSQRAAVEERATTYGRTLPAGEINRVIPPSRSWEAGIQIQP</sequence>
<organism evidence="2">
    <name type="scientific">Haptolina brevifila</name>
    <dbReference type="NCBI Taxonomy" id="156173"/>
    <lineage>
        <taxon>Eukaryota</taxon>
        <taxon>Haptista</taxon>
        <taxon>Haptophyta</taxon>
        <taxon>Prymnesiophyceae</taxon>
        <taxon>Prymnesiales</taxon>
        <taxon>Prymnesiaceae</taxon>
        <taxon>Haptolina</taxon>
    </lineage>
</organism>
<dbReference type="AlphaFoldDB" id="A0A7S2GN74"/>
<evidence type="ECO:0000256" key="1">
    <source>
        <dbReference type="SAM" id="MobiDB-lite"/>
    </source>
</evidence>
<proteinExistence type="predicted"/>